<evidence type="ECO:0000313" key="4">
    <source>
        <dbReference type="Proteomes" id="UP000462363"/>
    </source>
</evidence>
<evidence type="ECO:0000256" key="2">
    <source>
        <dbReference type="SAM" id="Phobius"/>
    </source>
</evidence>
<evidence type="ECO:0000256" key="1">
    <source>
        <dbReference type="SAM" id="MobiDB-lite"/>
    </source>
</evidence>
<protein>
    <submittedName>
        <fullName evidence="3">DUF3810 domain-containing protein</fullName>
    </submittedName>
</protein>
<gene>
    <name evidence="3" type="ORF">FYJ37_05465</name>
</gene>
<reference evidence="3 4" key="1">
    <citation type="submission" date="2019-08" db="EMBL/GenBank/DDBJ databases">
        <title>In-depth cultivation of the pig gut microbiome towards novel bacterial diversity and tailored functional studies.</title>
        <authorList>
            <person name="Wylensek D."/>
            <person name="Hitch T.C.A."/>
            <person name="Clavel T."/>
        </authorList>
    </citation>
    <scope>NUCLEOTIDE SEQUENCE [LARGE SCALE GENOMIC DNA]</scope>
    <source>
        <strain evidence="3 4">BL-389-WT-3D</strain>
    </source>
</reference>
<dbReference type="AlphaFoldDB" id="A0A844FAD9"/>
<feature type="compositionally biased region" description="Basic residues" evidence="1">
    <location>
        <begin position="420"/>
        <end position="430"/>
    </location>
</feature>
<proteinExistence type="predicted"/>
<feature type="transmembrane region" description="Helical" evidence="2">
    <location>
        <begin position="97"/>
        <end position="117"/>
    </location>
</feature>
<name>A0A844FAD9_CLOSV</name>
<feature type="transmembrane region" description="Helical" evidence="2">
    <location>
        <begin position="12"/>
        <end position="31"/>
    </location>
</feature>
<feature type="region of interest" description="Disordered" evidence="1">
    <location>
        <begin position="407"/>
        <end position="430"/>
    </location>
</feature>
<feature type="transmembrane region" description="Helical" evidence="2">
    <location>
        <begin position="67"/>
        <end position="85"/>
    </location>
</feature>
<accession>A0A844FAD9</accession>
<evidence type="ECO:0000313" key="3">
    <source>
        <dbReference type="EMBL" id="MSS39811.1"/>
    </source>
</evidence>
<comment type="caution">
    <text evidence="3">The sequence shown here is derived from an EMBL/GenBank/DDBJ whole genome shotgun (WGS) entry which is preliminary data.</text>
</comment>
<dbReference type="Pfam" id="PF12725">
    <property type="entry name" value="DUF3810"/>
    <property type="match status" value="1"/>
</dbReference>
<keyword evidence="2" id="KW-0812">Transmembrane</keyword>
<dbReference type="RefSeq" id="WP_154321946.1">
    <property type="nucleotide sequence ID" value="NZ_AP024846.1"/>
</dbReference>
<dbReference type="InterPro" id="IPR024294">
    <property type="entry name" value="DUF3810"/>
</dbReference>
<organism evidence="3 4">
    <name type="scientific">Clostridium scindens (strain JCM 10418 / VPI 12708)</name>
    <dbReference type="NCBI Taxonomy" id="29347"/>
    <lineage>
        <taxon>Bacteria</taxon>
        <taxon>Bacillati</taxon>
        <taxon>Bacillota</taxon>
        <taxon>Clostridia</taxon>
        <taxon>Lachnospirales</taxon>
        <taxon>Lachnospiraceae</taxon>
    </lineage>
</organism>
<dbReference type="EMBL" id="VUMB01000009">
    <property type="protein sequence ID" value="MSS39811.1"/>
    <property type="molecule type" value="Genomic_DNA"/>
</dbReference>
<keyword evidence="2" id="KW-0472">Membrane</keyword>
<sequence length="430" mass="48874">MKRKRLHITNRIKGIAGCILLAAGFALLFISRLSQEFAHWYSTKVYPVWVGTTGRLMNLFPFSVSEVFLYIMIVIILLSAGVLIIKEVRRKAGKKEACSWGMGLFLLAAFLFFLYVLNCGVNYHRESFSESSGLQVENYTAGDLKEVCQWLTLKVNETSSEVERDQDGVMVLDIPMEKYAAEAMRGLGEDYPELAGYYPRPKGLLVPWILSIQNLTGVYSPFTVEANYNSGMTDYNIPFTACHELSHLRGFMQEEEANFIAYLACSRSDNVQFRYSGNLLGWIYCMSVLHTVDYDAWEEVRQTLAPEVEPDLAANREYWARYDGAVAEVSNKVNDTYLKANGQDDGVKSYDRMVDLIVAYYLKVIIRRQEFATMQSIGLMVGGVATDVRFSLKQITRKSGIGMMRRRNGDVSCQSEIRRRGSGRKRKSRI</sequence>
<keyword evidence="2" id="KW-1133">Transmembrane helix</keyword>
<dbReference type="Proteomes" id="UP000462363">
    <property type="component" value="Unassembled WGS sequence"/>
</dbReference>